<feature type="non-terminal residue" evidence="1">
    <location>
        <position position="1"/>
    </location>
</feature>
<comment type="caution">
    <text evidence="1">The sequence shown here is derived from an EMBL/GenBank/DDBJ whole genome shotgun (WGS) entry which is preliminary data.</text>
</comment>
<proteinExistence type="predicted"/>
<organism evidence="1 2">
    <name type="scientific">Mucuna pruriens</name>
    <name type="common">Velvet bean</name>
    <name type="synonym">Dolichos pruriens</name>
    <dbReference type="NCBI Taxonomy" id="157652"/>
    <lineage>
        <taxon>Eukaryota</taxon>
        <taxon>Viridiplantae</taxon>
        <taxon>Streptophyta</taxon>
        <taxon>Embryophyta</taxon>
        <taxon>Tracheophyta</taxon>
        <taxon>Spermatophyta</taxon>
        <taxon>Magnoliopsida</taxon>
        <taxon>eudicotyledons</taxon>
        <taxon>Gunneridae</taxon>
        <taxon>Pentapetalae</taxon>
        <taxon>rosids</taxon>
        <taxon>fabids</taxon>
        <taxon>Fabales</taxon>
        <taxon>Fabaceae</taxon>
        <taxon>Papilionoideae</taxon>
        <taxon>50 kb inversion clade</taxon>
        <taxon>NPAAA clade</taxon>
        <taxon>indigoferoid/millettioid clade</taxon>
        <taxon>Phaseoleae</taxon>
        <taxon>Mucuna</taxon>
    </lineage>
</organism>
<accession>A0A371I9M4</accession>
<dbReference type="OrthoDB" id="1731207at2759"/>
<dbReference type="PANTHER" id="PTHR35046:SF9">
    <property type="entry name" value="RNA-DIRECTED DNA POLYMERASE"/>
    <property type="match status" value="1"/>
</dbReference>
<keyword evidence="2" id="KW-1185">Reference proteome</keyword>
<evidence type="ECO:0000313" key="2">
    <source>
        <dbReference type="Proteomes" id="UP000257109"/>
    </source>
</evidence>
<dbReference type="PANTHER" id="PTHR35046">
    <property type="entry name" value="ZINC KNUCKLE (CCHC-TYPE) FAMILY PROTEIN"/>
    <property type="match status" value="1"/>
</dbReference>
<evidence type="ECO:0000313" key="1">
    <source>
        <dbReference type="EMBL" id="RDY11726.1"/>
    </source>
</evidence>
<reference evidence="1" key="1">
    <citation type="submission" date="2018-05" db="EMBL/GenBank/DDBJ databases">
        <title>Draft genome of Mucuna pruriens seed.</title>
        <authorList>
            <person name="Nnadi N.E."/>
            <person name="Vos R."/>
            <person name="Hasami M.H."/>
            <person name="Devisetty U.K."/>
            <person name="Aguiy J.C."/>
        </authorList>
    </citation>
    <scope>NUCLEOTIDE SEQUENCE [LARGE SCALE GENOMIC DNA]</scope>
    <source>
        <strain evidence="1">JCA_2017</strain>
    </source>
</reference>
<protein>
    <submittedName>
        <fullName evidence="1">Uncharacterized protein</fullName>
    </submittedName>
</protein>
<dbReference type="EMBL" id="QJKJ01000592">
    <property type="protein sequence ID" value="RDY11726.1"/>
    <property type="molecule type" value="Genomic_DNA"/>
</dbReference>
<sequence>MEETLIRAQVVESQEAIMVRFLHGLNREIQDIVVLHDYTSLSTIVHQALKVELQLKRHKRRSYHTISSNWKGTEVLRRGVHPSKAKKM</sequence>
<dbReference type="Proteomes" id="UP000257109">
    <property type="component" value="Unassembled WGS sequence"/>
</dbReference>
<name>A0A371I9M4_MUCPR</name>
<feature type="non-terminal residue" evidence="1">
    <location>
        <position position="88"/>
    </location>
</feature>
<gene>
    <name evidence="1" type="ORF">CR513_03568</name>
</gene>
<dbReference type="AlphaFoldDB" id="A0A371I9M4"/>